<dbReference type="Gene3D" id="1.10.10.2220">
    <property type="match status" value="1"/>
</dbReference>
<dbReference type="Pfam" id="PF13245">
    <property type="entry name" value="AAA_19"/>
    <property type="match status" value="1"/>
</dbReference>
<reference evidence="5 6" key="1">
    <citation type="journal article" date="2022" name="Nat. Microbiol.">
        <title>The microbiome of a bacterivorous marine choanoflagellate contains a resource-demanding obligate bacterial associate.</title>
        <authorList>
            <person name="Needham D.M."/>
            <person name="Poirier C."/>
            <person name="Bachy C."/>
            <person name="George E.E."/>
            <person name="Wilken S."/>
            <person name="Yung C.C.M."/>
            <person name="Limardo A.J."/>
            <person name="Morando M."/>
            <person name="Sudek L."/>
            <person name="Malmstrom R.R."/>
            <person name="Keeling P.J."/>
            <person name="Santoro A.E."/>
            <person name="Worden A.Z."/>
        </authorList>
    </citation>
    <scope>NUCLEOTIDE SEQUENCE [LARGE SCALE GENOMIC DNA]</scope>
    <source>
        <strain evidence="5 6">Comchoano-2</strain>
    </source>
</reference>
<keyword evidence="2 3" id="KW-0067">ATP-binding</keyword>
<dbReference type="HAMAP" id="MF_01488">
    <property type="entry name" value="RecD2"/>
    <property type="match status" value="1"/>
</dbReference>
<dbReference type="Gene3D" id="3.40.50.300">
    <property type="entry name" value="P-loop containing nucleotide triphosphate hydrolases"/>
    <property type="match status" value="2"/>
</dbReference>
<dbReference type="Pfam" id="PF14490">
    <property type="entry name" value="HHH_RecD2"/>
    <property type="match status" value="1"/>
</dbReference>
<dbReference type="SUPFAM" id="SSF52540">
    <property type="entry name" value="P-loop containing nucleoside triphosphate hydrolases"/>
    <property type="match status" value="2"/>
</dbReference>
<accession>A0ABT1L9C2</accession>
<dbReference type="InterPro" id="IPR041451">
    <property type="entry name" value="RecD2_SH13"/>
</dbReference>
<dbReference type="Pfam" id="PF18335">
    <property type="entry name" value="SH3_13"/>
    <property type="match status" value="1"/>
</dbReference>
<gene>
    <name evidence="3" type="primary">recD2</name>
    <name evidence="5" type="ORF">MKS91_05135</name>
</gene>
<evidence type="ECO:0000256" key="1">
    <source>
        <dbReference type="ARBA" id="ARBA00022741"/>
    </source>
</evidence>
<dbReference type="CDD" id="cd17933">
    <property type="entry name" value="DEXSc_RecD-like"/>
    <property type="match status" value="1"/>
</dbReference>
<protein>
    <recommendedName>
        <fullName evidence="3">ATP-dependent RecD2 DNA helicase</fullName>
        <ecNumber evidence="3">5.6.2.3</ecNumber>
    </recommendedName>
    <alternativeName>
        <fullName evidence="3">DNA 5'-3' helicase subunit RecD2</fullName>
    </alternativeName>
</protein>
<sequence>MKESQALEGVCKKIIFHNPDNGYTVFVLQTDDSGDQTCVGSSPNVKVGQTLQVSGTLEDNKYGSQVQCETITPILPKSKVGIMRYLSSGIIPGIGEGFAKKLVAFAGTALFKMLDKNPTELYAIKGIGKKRLDLLIKNWQDYRNAHEVMMFLQKFNIGPKRAMKIYQHYQEKTLHVLQTNPYQIYQDITGIGFPTADQIATESGIDAHATIRIIAGIQFVLEKSMQSGHCYLPISQVETQLQKVLQLTELPTISSICQEPVFHLTEEGYLYLKPAHTAERQIETSLQILHQSRSIWDNHSLEQYLTWLNQLSNITLSASQQQAIIQAIQSKVGIITGGPGVGKTTITKAILHLAQQAKLETVLCAPTGRAAKKMASCTQYPAKTIHRLLKMDPSDRKFLHNKSNPLKADLVIIDEASMIDIYLANHLLQAIDPLSNVIIIGDIDQLPSVGPGAFLKDLIQLYPAQTAALTEIFRQAKDSHIIQNAHLVNAGKMLIPNEQDKLSDFYFIAESDPQKIIEKIKFLVKNRIPSRFSLNPLTDVQILSPMHKGLLGTQSLNDTLQTLLNPTKSTHELKFKVGDKVIQTRNNYDKDAFNGDVGFVTSINTEHNELTVDYGEQLTPYLFSELDQLQLAYAISIHKSQGSEYPAVIIPIAMQHYTLLERNLLYTAITRGKQLVILIGEMKAIAMAIRNQSSKKRYTNIQSLV</sequence>
<keyword evidence="3" id="KW-0347">Helicase</keyword>
<evidence type="ECO:0000256" key="3">
    <source>
        <dbReference type="HAMAP-Rule" id="MF_01488"/>
    </source>
</evidence>
<dbReference type="InterPro" id="IPR006345">
    <property type="entry name" value="RecD2"/>
</dbReference>
<keyword evidence="1 3" id="KW-0547">Nucleotide-binding</keyword>
<dbReference type="CDD" id="cd18809">
    <property type="entry name" value="SF1_C_RecD"/>
    <property type="match status" value="1"/>
</dbReference>
<keyword evidence="6" id="KW-1185">Reference proteome</keyword>
<comment type="similarity">
    <text evidence="3">Belongs to the RecD family. RecD2 subfamily.</text>
</comment>
<feature type="domain" description="AAA+ ATPase" evidence="4">
    <location>
        <begin position="329"/>
        <end position="444"/>
    </location>
</feature>
<dbReference type="Gene3D" id="2.30.30.940">
    <property type="match status" value="1"/>
</dbReference>
<dbReference type="EC" id="5.6.2.3" evidence="3"/>
<dbReference type="Proteomes" id="UP001320768">
    <property type="component" value="Unassembled WGS sequence"/>
</dbReference>
<dbReference type="SMART" id="SM00382">
    <property type="entry name" value="AAA"/>
    <property type="match status" value="1"/>
</dbReference>
<dbReference type="InterPro" id="IPR027785">
    <property type="entry name" value="UvrD-like_helicase_C"/>
</dbReference>
<evidence type="ECO:0000313" key="6">
    <source>
        <dbReference type="Proteomes" id="UP001320768"/>
    </source>
</evidence>
<dbReference type="Pfam" id="PF14520">
    <property type="entry name" value="HHH_5"/>
    <property type="match status" value="1"/>
</dbReference>
<comment type="function">
    <text evidence="3">DNA-dependent ATPase and ATP-dependent 5'-3' DNA helicase. Has no activity on blunt DNA or DNA with 3'-overhangs, requires at least 10 bases of 5'-ssDNA for helicase activity.</text>
</comment>
<keyword evidence="3" id="KW-0378">Hydrolase</keyword>
<dbReference type="InterPro" id="IPR029493">
    <property type="entry name" value="RecD2-like_HHH"/>
</dbReference>
<dbReference type="PANTHER" id="PTHR43788:SF6">
    <property type="entry name" value="DNA HELICASE B"/>
    <property type="match status" value="1"/>
</dbReference>
<dbReference type="InterPro" id="IPR027417">
    <property type="entry name" value="P-loop_NTPase"/>
</dbReference>
<dbReference type="NCBIfam" id="TIGR01448">
    <property type="entry name" value="recD_rel"/>
    <property type="match status" value="1"/>
</dbReference>
<dbReference type="PANTHER" id="PTHR43788">
    <property type="entry name" value="DNA2/NAM7 HELICASE FAMILY MEMBER"/>
    <property type="match status" value="1"/>
</dbReference>
<dbReference type="InterPro" id="IPR055446">
    <property type="entry name" value="RecD2_N_OB"/>
</dbReference>
<organism evidence="5 6">
    <name type="scientific">Candidatus Synchoanobacter obligatus</name>
    <dbReference type="NCBI Taxonomy" id="2919597"/>
    <lineage>
        <taxon>Bacteria</taxon>
        <taxon>Pseudomonadati</taxon>
        <taxon>Pseudomonadota</taxon>
        <taxon>Gammaproteobacteria</taxon>
        <taxon>Candidatus Comchoanobacterales</taxon>
        <taxon>Candidatus Comchoanobacteraceae</taxon>
        <taxon>Candidatus Synchoanobacter</taxon>
    </lineage>
</organism>
<dbReference type="SUPFAM" id="SSF47781">
    <property type="entry name" value="RuvA domain 2-like"/>
    <property type="match status" value="1"/>
</dbReference>
<feature type="binding site" evidence="3">
    <location>
        <begin position="340"/>
        <end position="344"/>
    </location>
    <ligand>
        <name>ATP</name>
        <dbReference type="ChEBI" id="CHEBI:30616"/>
    </ligand>
</feature>
<comment type="catalytic activity">
    <reaction evidence="3">
        <text>ATP + H2O = ADP + phosphate + H(+)</text>
        <dbReference type="Rhea" id="RHEA:13065"/>
        <dbReference type="ChEBI" id="CHEBI:15377"/>
        <dbReference type="ChEBI" id="CHEBI:15378"/>
        <dbReference type="ChEBI" id="CHEBI:30616"/>
        <dbReference type="ChEBI" id="CHEBI:43474"/>
        <dbReference type="ChEBI" id="CHEBI:456216"/>
        <dbReference type="EC" id="5.6.2.3"/>
    </reaction>
</comment>
<dbReference type="Pfam" id="PF23139">
    <property type="entry name" value="OB_YrrC"/>
    <property type="match status" value="1"/>
</dbReference>
<proteinExistence type="inferred from homology"/>
<dbReference type="Gene3D" id="1.10.150.20">
    <property type="entry name" value="5' to 3' exonuclease, C-terminal subdomain"/>
    <property type="match status" value="1"/>
</dbReference>
<dbReference type="RefSeq" id="WP_258569767.1">
    <property type="nucleotide sequence ID" value="NZ_JAKUDN010000002.1"/>
</dbReference>
<comment type="caution">
    <text evidence="5">The sequence shown here is derived from an EMBL/GenBank/DDBJ whole genome shotgun (WGS) entry which is preliminary data.</text>
</comment>
<evidence type="ECO:0000259" key="4">
    <source>
        <dbReference type="SMART" id="SM00382"/>
    </source>
</evidence>
<dbReference type="InterPro" id="IPR050534">
    <property type="entry name" value="Coronavir_polyprotein_1ab"/>
</dbReference>
<name>A0ABT1L9C2_9GAMM</name>
<evidence type="ECO:0000313" key="5">
    <source>
        <dbReference type="EMBL" id="MCP8352663.1"/>
    </source>
</evidence>
<keyword evidence="3" id="KW-0238">DNA-binding</keyword>
<evidence type="ECO:0000256" key="2">
    <source>
        <dbReference type="ARBA" id="ARBA00022840"/>
    </source>
</evidence>
<keyword evidence="3" id="KW-0413">Isomerase</keyword>
<dbReference type="InterPro" id="IPR003593">
    <property type="entry name" value="AAA+_ATPase"/>
</dbReference>
<dbReference type="InterPro" id="IPR010994">
    <property type="entry name" value="RuvA_2-like"/>
</dbReference>
<dbReference type="Pfam" id="PF13538">
    <property type="entry name" value="UvrD_C_2"/>
    <property type="match status" value="1"/>
</dbReference>
<dbReference type="EMBL" id="JAKUDN010000002">
    <property type="protein sequence ID" value="MCP8352663.1"/>
    <property type="molecule type" value="Genomic_DNA"/>
</dbReference>